<dbReference type="STRING" id="57577.A0A2K3JKJ1"/>
<dbReference type="Pfam" id="PF07727">
    <property type="entry name" value="RVT_2"/>
    <property type="match status" value="1"/>
</dbReference>
<comment type="caution">
    <text evidence="2">The sequence shown here is derived from an EMBL/GenBank/DDBJ whole genome shotgun (WGS) entry which is preliminary data.</text>
</comment>
<sequence>RLETIDVKWIYKLKLRPNGEIAKYKARLVARGFLQKAGIDFNEVYAPVARLETIRIVVTIAAYNGWKMHQLLRCEVKWTIGGRGLCKASSHQDLRSKVKNRRCQNMEYV</sequence>
<reference evidence="2 3" key="2">
    <citation type="journal article" date="2017" name="Front. Plant Sci.">
        <title>Gene Classification and Mining of Molecular Markers Useful in Red Clover (Trifolium pratense) Breeding.</title>
        <authorList>
            <person name="Istvanek J."/>
            <person name="Dluhosova J."/>
            <person name="Dluhos P."/>
            <person name="Patkova L."/>
            <person name="Nedelnik J."/>
            <person name="Repkova J."/>
        </authorList>
    </citation>
    <scope>NUCLEOTIDE SEQUENCE [LARGE SCALE GENOMIC DNA]</scope>
    <source>
        <strain evidence="3">cv. Tatra</strain>
        <tissue evidence="2">Young leaves</tissue>
    </source>
</reference>
<dbReference type="EMBL" id="ASHM01068317">
    <property type="protein sequence ID" value="PNX54537.1"/>
    <property type="molecule type" value="Genomic_DNA"/>
</dbReference>
<dbReference type="Proteomes" id="UP000236291">
    <property type="component" value="Unassembled WGS sequence"/>
</dbReference>
<feature type="domain" description="Reverse transcriptase Ty1/copia-type" evidence="1">
    <location>
        <begin position="4"/>
        <end position="71"/>
    </location>
</feature>
<evidence type="ECO:0000259" key="1">
    <source>
        <dbReference type="Pfam" id="PF07727"/>
    </source>
</evidence>
<dbReference type="AlphaFoldDB" id="A0A2K3JKJ1"/>
<proteinExistence type="predicted"/>
<evidence type="ECO:0000313" key="2">
    <source>
        <dbReference type="EMBL" id="PNX54537.1"/>
    </source>
</evidence>
<organism evidence="2 3">
    <name type="scientific">Trifolium pratense</name>
    <name type="common">Red clover</name>
    <dbReference type="NCBI Taxonomy" id="57577"/>
    <lineage>
        <taxon>Eukaryota</taxon>
        <taxon>Viridiplantae</taxon>
        <taxon>Streptophyta</taxon>
        <taxon>Embryophyta</taxon>
        <taxon>Tracheophyta</taxon>
        <taxon>Spermatophyta</taxon>
        <taxon>Magnoliopsida</taxon>
        <taxon>eudicotyledons</taxon>
        <taxon>Gunneridae</taxon>
        <taxon>Pentapetalae</taxon>
        <taxon>rosids</taxon>
        <taxon>fabids</taxon>
        <taxon>Fabales</taxon>
        <taxon>Fabaceae</taxon>
        <taxon>Papilionoideae</taxon>
        <taxon>50 kb inversion clade</taxon>
        <taxon>NPAAA clade</taxon>
        <taxon>Hologalegina</taxon>
        <taxon>IRL clade</taxon>
        <taxon>Trifolieae</taxon>
        <taxon>Trifolium</taxon>
    </lineage>
</organism>
<dbReference type="InterPro" id="IPR013103">
    <property type="entry name" value="RVT_2"/>
</dbReference>
<evidence type="ECO:0000313" key="3">
    <source>
        <dbReference type="Proteomes" id="UP000236291"/>
    </source>
</evidence>
<name>A0A2K3JKJ1_TRIPR</name>
<feature type="non-terminal residue" evidence="2">
    <location>
        <position position="1"/>
    </location>
</feature>
<protein>
    <submittedName>
        <fullName evidence="2">Putative copia-type polyprotein</fullName>
    </submittedName>
</protein>
<reference evidence="2 3" key="1">
    <citation type="journal article" date="2014" name="Am. J. Bot.">
        <title>Genome assembly and annotation for red clover (Trifolium pratense; Fabaceae).</title>
        <authorList>
            <person name="Istvanek J."/>
            <person name="Jaros M."/>
            <person name="Krenek A."/>
            <person name="Repkova J."/>
        </authorList>
    </citation>
    <scope>NUCLEOTIDE SEQUENCE [LARGE SCALE GENOMIC DNA]</scope>
    <source>
        <strain evidence="3">cv. Tatra</strain>
        <tissue evidence="2">Young leaves</tissue>
    </source>
</reference>
<accession>A0A2K3JKJ1</accession>
<gene>
    <name evidence="2" type="ORF">L195_g048157</name>
</gene>